<sequence length="134" mass="15383">MADKKLMIDTSILIDYFRKTDKANSRLVAHFRQYNRLYISSITEFEVYNGATQLHKQFWEGMLLRLTVLDFDGKAARQAAEIVGQLRTKRKTIDKPDLFIAATAIVHGLAFDTLNLKHFVHIDNLALLTTRNDG</sequence>
<dbReference type="Proteomes" id="UP001168528">
    <property type="component" value="Unassembled WGS sequence"/>
</dbReference>
<comment type="function">
    <text evidence="8">Toxic component of a toxin-antitoxin (TA) system. An RNase.</text>
</comment>
<keyword evidence="11" id="KW-1185">Reference proteome</keyword>
<evidence type="ECO:0000313" key="10">
    <source>
        <dbReference type="EMBL" id="MDO1445665.1"/>
    </source>
</evidence>
<evidence type="ECO:0000256" key="1">
    <source>
        <dbReference type="ARBA" id="ARBA00001946"/>
    </source>
</evidence>
<keyword evidence="4 8" id="KW-0479">Metal-binding</keyword>
<comment type="caution">
    <text evidence="10">The sequence shown here is derived from an EMBL/GenBank/DDBJ whole genome shotgun (WGS) entry which is preliminary data.</text>
</comment>
<evidence type="ECO:0000313" key="11">
    <source>
        <dbReference type="Proteomes" id="UP001168528"/>
    </source>
</evidence>
<feature type="binding site" evidence="8">
    <location>
        <position position="9"/>
    </location>
    <ligand>
        <name>Mg(2+)</name>
        <dbReference type="ChEBI" id="CHEBI:18420"/>
    </ligand>
</feature>
<comment type="similarity">
    <text evidence="7 8">Belongs to the PINc/VapC protein family.</text>
</comment>
<dbReference type="InterPro" id="IPR029060">
    <property type="entry name" value="PIN-like_dom_sf"/>
</dbReference>
<dbReference type="Gene3D" id="3.40.50.1010">
    <property type="entry name" value="5'-nuclease"/>
    <property type="match status" value="1"/>
</dbReference>
<gene>
    <name evidence="8" type="primary">vapC</name>
    <name evidence="10" type="ORF">Q0590_05360</name>
</gene>
<keyword evidence="6 8" id="KW-0460">Magnesium</keyword>
<dbReference type="PANTHER" id="PTHR33653">
    <property type="entry name" value="RIBONUCLEASE VAPC2"/>
    <property type="match status" value="1"/>
</dbReference>
<keyword evidence="5 8" id="KW-0378">Hydrolase</keyword>
<proteinExistence type="inferred from homology"/>
<evidence type="ECO:0000256" key="5">
    <source>
        <dbReference type="ARBA" id="ARBA00022801"/>
    </source>
</evidence>
<evidence type="ECO:0000259" key="9">
    <source>
        <dbReference type="Pfam" id="PF01850"/>
    </source>
</evidence>
<evidence type="ECO:0000256" key="4">
    <source>
        <dbReference type="ARBA" id="ARBA00022723"/>
    </source>
</evidence>
<evidence type="ECO:0000256" key="8">
    <source>
        <dbReference type="HAMAP-Rule" id="MF_00265"/>
    </source>
</evidence>
<feature type="domain" description="PIN" evidence="9">
    <location>
        <begin position="7"/>
        <end position="111"/>
    </location>
</feature>
<evidence type="ECO:0000256" key="7">
    <source>
        <dbReference type="ARBA" id="ARBA00038093"/>
    </source>
</evidence>
<dbReference type="EMBL" id="JAUKPO010000002">
    <property type="protein sequence ID" value="MDO1445665.1"/>
    <property type="molecule type" value="Genomic_DNA"/>
</dbReference>
<evidence type="ECO:0000256" key="2">
    <source>
        <dbReference type="ARBA" id="ARBA00022649"/>
    </source>
</evidence>
<keyword evidence="8" id="KW-0800">Toxin</keyword>
<keyword evidence="3 8" id="KW-0540">Nuclease</keyword>
<accession>A0ABT8R0Q0</accession>
<dbReference type="InterPro" id="IPR050556">
    <property type="entry name" value="Type_II_TA_system_RNase"/>
</dbReference>
<protein>
    <recommendedName>
        <fullName evidence="8">Ribonuclease VapC</fullName>
        <shortName evidence="8">RNase VapC</shortName>
        <ecNumber evidence="8">3.1.-.-</ecNumber>
    </recommendedName>
    <alternativeName>
        <fullName evidence="8">Toxin VapC</fullName>
    </alternativeName>
</protein>
<dbReference type="EC" id="3.1.-.-" evidence="8"/>
<comment type="cofactor">
    <cofactor evidence="1 8">
        <name>Mg(2+)</name>
        <dbReference type="ChEBI" id="CHEBI:18420"/>
    </cofactor>
</comment>
<organism evidence="10 11">
    <name type="scientific">Rhodocytophaga aerolata</name>
    <dbReference type="NCBI Taxonomy" id="455078"/>
    <lineage>
        <taxon>Bacteria</taxon>
        <taxon>Pseudomonadati</taxon>
        <taxon>Bacteroidota</taxon>
        <taxon>Cytophagia</taxon>
        <taxon>Cytophagales</taxon>
        <taxon>Rhodocytophagaceae</taxon>
        <taxon>Rhodocytophaga</taxon>
    </lineage>
</organism>
<name>A0ABT8R0Q0_9BACT</name>
<dbReference type="RefSeq" id="WP_302036466.1">
    <property type="nucleotide sequence ID" value="NZ_JAUKPO010000002.1"/>
</dbReference>
<evidence type="ECO:0000256" key="6">
    <source>
        <dbReference type="ARBA" id="ARBA00022842"/>
    </source>
</evidence>
<evidence type="ECO:0000256" key="3">
    <source>
        <dbReference type="ARBA" id="ARBA00022722"/>
    </source>
</evidence>
<dbReference type="PANTHER" id="PTHR33653:SF1">
    <property type="entry name" value="RIBONUCLEASE VAPC2"/>
    <property type="match status" value="1"/>
</dbReference>
<feature type="binding site" evidence="8">
    <location>
        <position position="97"/>
    </location>
    <ligand>
        <name>Mg(2+)</name>
        <dbReference type="ChEBI" id="CHEBI:18420"/>
    </ligand>
</feature>
<dbReference type="Pfam" id="PF01850">
    <property type="entry name" value="PIN"/>
    <property type="match status" value="1"/>
</dbReference>
<reference evidence="10" key="1">
    <citation type="submission" date="2023-07" db="EMBL/GenBank/DDBJ databases">
        <title>The genome sequence of Rhodocytophaga aerolata KACC 12507.</title>
        <authorList>
            <person name="Zhang X."/>
        </authorList>
    </citation>
    <scope>NUCLEOTIDE SEQUENCE</scope>
    <source>
        <strain evidence="10">KACC 12507</strain>
    </source>
</reference>
<dbReference type="InterPro" id="IPR002716">
    <property type="entry name" value="PIN_dom"/>
</dbReference>
<dbReference type="HAMAP" id="MF_00265">
    <property type="entry name" value="VapC_Nob1"/>
    <property type="match status" value="1"/>
</dbReference>
<dbReference type="InterPro" id="IPR022907">
    <property type="entry name" value="VapC_family"/>
</dbReference>
<dbReference type="SUPFAM" id="SSF88723">
    <property type="entry name" value="PIN domain-like"/>
    <property type="match status" value="1"/>
</dbReference>
<dbReference type="CDD" id="cd09881">
    <property type="entry name" value="PIN_VapC4-5_FitB-like"/>
    <property type="match status" value="1"/>
</dbReference>
<keyword evidence="2 8" id="KW-1277">Toxin-antitoxin system</keyword>